<dbReference type="RefSeq" id="WP_187076649.1">
    <property type="nucleotide sequence ID" value="NZ_JACORT010000005.1"/>
</dbReference>
<proteinExistence type="predicted"/>
<gene>
    <name evidence="1" type="ORF">H8N03_13165</name>
</gene>
<evidence type="ECO:0008006" key="3">
    <source>
        <dbReference type="Google" id="ProtNLM"/>
    </source>
</evidence>
<evidence type="ECO:0000313" key="2">
    <source>
        <dbReference type="Proteomes" id="UP000608513"/>
    </source>
</evidence>
<sequence length="117" mass="11759">MSALRHARRLACFVLAWFALWLGATLAAPLVGDAGLQLVCAGGSFKLVSGDDGAPAKLSGHLGQCPACVTGAAPPPPAFALRLPPAPAHEAPEAILAHGFVRNAAAPPAARGPPRLS</sequence>
<reference evidence="1" key="1">
    <citation type="submission" date="2020-08" db="EMBL/GenBank/DDBJ databases">
        <title>Ramlibacter sp. USB13 16S ribosomal RNA gene genome sequencing and assembly.</title>
        <authorList>
            <person name="Kang M."/>
        </authorList>
    </citation>
    <scope>NUCLEOTIDE SEQUENCE</scope>
    <source>
        <strain evidence="1">USB13</strain>
    </source>
</reference>
<protein>
    <recommendedName>
        <fullName evidence="3">DUF2946 domain-containing protein</fullName>
    </recommendedName>
</protein>
<evidence type="ECO:0000313" key="1">
    <source>
        <dbReference type="EMBL" id="MBC5783899.1"/>
    </source>
</evidence>
<name>A0A923MSP1_9BURK</name>
<accession>A0A923MSP1</accession>
<comment type="caution">
    <text evidence="1">The sequence shown here is derived from an EMBL/GenBank/DDBJ whole genome shotgun (WGS) entry which is preliminary data.</text>
</comment>
<dbReference type="AlphaFoldDB" id="A0A923MSP1"/>
<keyword evidence="2" id="KW-1185">Reference proteome</keyword>
<dbReference type="EMBL" id="JACORT010000005">
    <property type="protein sequence ID" value="MBC5783899.1"/>
    <property type="molecule type" value="Genomic_DNA"/>
</dbReference>
<dbReference type="Proteomes" id="UP000608513">
    <property type="component" value="Unassembled WGS sequence"/>
</dbReference>
<organism evidence="1 2">
    <name type="scientific">Ramlibacter cellulosilyticus</name>
    <dbReference type="NCBI Taxonomy" id="2764187"/>
    <lineage>
        <taxon>Bacteria</taxon>
        <taxon>Pseudomonadati</taxon>
        <taxon>Pseudomonadota</taxon>
        <taxon>Betaproteobacteria</taxon>
        <taxon>Burkholderiales</taxon>
        <taxon>Comamonadaceae</taxon>
        <taxon>Ramlibacter</taxon>
    </lineage>
</organism>